<comment type="caution">
    <text evidence="5">The sequence shown here is derived from an EMBL/GenBank/DDBJ whole genome shotgun (WGS) entry which is preliminary data.</text>
</comment>
<dbReference type="Pfam" id="PF02311">
    <property type="entry name" value="AraC_binding"/>
    <property type="match status" value="1"/>
</dbReference>
<evidence type="ECO:0000313" key="6">
    <source>
        <dbReference type="Proteomes" id="UP000652760"/>
    </source>
</evidence>
<sequence length="274" mass="30144">MAVRRDAETGIETIRAHFRGHAYDLHDHDELLVGITEQGVQAFRCRRRLHTSVPGRVILIEPGEAHDGHSPGEDGFTYAMLYLPVPLLAARSDALRSLIPRGSGVALGFRDTLADDPGLAAAIRSAFLALHRREGKLARDLSVDRLAARLAGHLEPPQDHHRPPRPDRAAALARDLLHARMGEDVGLDALSEAAGIDRFRLNRAFRAAFGLSPHAYLVRLRLRAARRRLAEGEAPALVAAEVGFADQSHLGRWFRRAYGLTPAAYRDLCTNVPD</sequence>
<dbReference type="Gene3D" id="1.10.10.60">
    <property type="entry name" value="Homeodomain-like"/>
    <property type="match status" value="1"/>
</dbReference>
<dbReference type="InterPro" id="IPR003313">
    <property type="entry name" value="AraC-bd"/>
</dbReference>
<evidence type="ECO:0000259" key="4">
    <source>
        <dbReference type="PROSITE" id="PS01124"/>
    </source>
</evidence>
<dbReference type="SMART" id="SM00342">
    <property type="entry name" value="HTH_ARAC"/>
    <property type="match status" value="1"/>
</dbReference>
<dbReference type="PROSITE" id="PS01124">
    <property type="entry name" value="HTH_ARAC_FAMILY_2"/>
    <property type="match status" value="1"/>
</dbReference>
<name>A0ABS1F7L1_9PROT</name>
<evidence type="ECO:0000256" key="2">
    <source>
        <dbReference type="ARBA" id="ARBA00023125"/>
    </source>
</evidence>
<dbReference type="Proteomes" id="UP000652760">
    <property type="component" value="Unassembled WGS sequence"/>
</dbReference>
<gene>
    <name evidence="5" type="ORF">JHL17_18465</name>
</gene>
<feature type="domain" description="HTH araC/xylS-type" evidence="4">
    <location>
        <begin position="171"/>
        <end position="268"/>
    </location>
</feature>
<dbReference type="SUPFAM" id="SSF51215">
    <property type="entry name" value="Regulatory protein AraC"/>
    <property type="match status" value="1"/>
</dbReference>
<accession>A0ABS1F7L1</accession>
<keyword evidence="1" id="KW-0805">Transcription regulation</keyword>
<dbReference type="PANTHER" id="PTHR46796">
    <property type="entry name" value="HTH-TYPE TRANSCRIPTIONAL ACTIVATOR RHAS-RELATED"/>
    <property type="match status" value="1"/>
</dbReference>
<dbReference type="PANTHER" id="PTHR46796:SF2">
    <property type="entry name" value="TRANSCRIPTIONAL REGULATORY PROTEIN"/>
    <property type="match status" value="1"/>
</dbReference>
<dbReference type="InterPro" id="IPR018060">
    <property type="entry name" value="HTH_AraC"/>
</dbReference>
<evidence type="ECO:0000256" key="3">
    <source>
        <dbReference type="ARBA" id="ARBA00023163"/>
    </source>
</evidence>
<keyword evidence="2" id="KW-0238">DNA-binding</keyword>
<reference evidence="6" key="1">
    <citation type="submission" date="2021-01" db="EMBL/GenBank/DDBJ databases">
        <title>Genome public.</title>
        <authorList>
            <person name="Liu C."/>
            <person name="Sun Q."/>
        </authorList>
    </citation>
    <scope>NUCLEOTIDE SEQUENCE [LARGE SCALE GENOMIC DNA]</scope>
    <source>
        <strain evidence="6">YIM B02556</strain>
    </source>
</reference>
<dbReference type="Pfam" id="PF12833">
    <property type="entry name" value="HTH_18"/>
    <property type="match status" value="1"/>
</dbReference>
<keyword evidence="6" id="KW-1185">Reference proteome</keyword>
<evidence type="ECO:0000313" key="5">
    <source>
        <dbReference type="EMBL" id="MBK1839396.1"/>
    </source>
</evidence>
<organism evidence="5 6">
    <name type="scientific">Azospirillum endophyticum</name>
    <dbReference type="NCBI Taxonomy" id="2800326"/>
    <lineage>
        <taxon>Bacteria</taxon>
        <taxon>Pseudomonadati</taxon>
        <taxon>Pseudomonadota</taxon>
        <taxon>Alphaproteobacteria</taxon>
        <taxon>Rhodospirillales</taxon>
        <taxon>Azospirillaceae</taxon>
        <taxon>Azospirillum</taxon>
    </lineage>
</organism>
<dbReference type="InterPro" id="IPR037923">
    <property type="entry name" value="HTH-like"/>
</dbReference>
<dbReference type="InterPro" id="IPR050204">
    <property type="entry name" value="AraC_XylS_family_regulators"/>
</dbReference>
<dbReference type="SUPFAM" id="SSF46689">
    <property type="entry name" value="Homeodomain-like"/>
    <property type="match status" value="2"/>
</dbReference>
<dbReference type="EMBL" id="JAENHM010000057">
    <property type="protein sequence ID" value="MBK1839396.1"/>
    <property type="molecule type" value="Genomic_DNA"/>
</dbReference>
<protein>
    <submittedName>
        <fullName evidence="5">AraC family transcriptional regulator</fullName>
    </submittedName>
</protein>
<proteinExistence type="predicted"/>
<dbReference type="InterPro" id="IPR009057">
    <property type="entry name" value="Homeodomain-like_sf"/>
</dbReference>
<evidence type="ECO:0000256" key="1">
    <source>
        <dbReference type="ARBA" id="ARBA00023015"/>
    </source>
</evidence>
<keyword evidence="3" id="KW-0804">Transcription</keyword>